<reference evidence="1" key="1">
    <citation type="submission" date="2020-08" db="EMBL/GenBank/DDBJ databases">
        <title>Multicomponent nature underlies the extraordinary mechanical properties of spider dragline silk.</title>
        <authorList>
            <person name="Kono N."/>
            <person name="Nakamura H."/>
            <person name="Mori M."/>
            <person name="Yoshida Y."/>
            <person name="Ohtoshi R."/>
            <person name="Malay A.D."/>
            <person name="Moran D.A.P."/>
            <person name="Tomita M."/>
            <person name="Numata K."/>
            <person name="Arakawa K."/>
        </authorList>
    </citation>
    <scope>NUCLEOTIDE SEQUENCE</scope>
</reference>
<organism evidence="1 2">
    <name type="scientific">Nephila pilipes</name>
    <name type="common">Giant wood spider</name>
    <name type="synonym">Nephila maculata</name>
    <dbReference type="NCBI Taxonomy" id="299642"/>
    <lineage>
        <taxon>Eukaryota</taxon>
        <taxon>Metazoa</taxon>
        <taxon>Ecdysozoa</taxon>
        <taxon>Arthropoda</taxon>
        <taxon>Chelicerata</taxon>
        <taxon>Arachnida</taxon>
        <taxon>Araneae</taxon>
        <taxon>Araneomorphae</taxon>
        <taxon>Entelegynae</taxon>
        <taxon>Araneoidea</taxon>
        <taxon>Nephilidae</taxon>
        <taxon>Nephila</taxon>
    </lineage>
</organism>
<evidence type="ECO:0000313" key="1">
    <source>
        <dbReference type="EMBL" id="GFS60363.1"/>
    </source>
</evidence>
<proteinExistence type="predicted"/>
<name>A0A8X6JD52_NEPPI</name>
<dbReference type="EMBL" id="BMAW01047363">
    <property type="protein sequence ID" value="GFS60363.1"/>
    <property type="molecule type" value="Genomic_DNA"/>
</dbReference>
<protein>
    <submittedName>
        <fullName evidence="1">Uncharacterized protein</fullName>
    </submittedName>
</protein>
<comment type="caution">
    <text evidence="1">The sequence shown here is derived from an EMBL/GenBank/DDBJ whole genome shotgun (WGS) entry which is preliminary data.</text>
</comment>
<accession>A0A8X6JD52</accession>
<keyword evidence="2" id="KW-1185">Reference proteome</keyword>
<dbReference type="Proteomes" id="UP000887013">
    <property type="component" value="Unassembled WGS sequence"/>
</dbReference>
<sequence length="83" mass="9357">MMRKSLNIKENNHQIFRAKCDCAESQGQDMKNIEYDTRAAGVRNGYKDEGEGTSLECDNSPTREATRIQNKALQFESNGRPCG</sequence>
<gene>
    <name evidence="1" type="ORF">NPIL_108411</name>
</gene>
<evidence type="ECO:0000313" key="2">
    <source>
        <dbReference type="Proteomes" id="UP000887013"/>
    </source>
</evidence>
<dbReference type="AlphaFoldDB" id="A0A8X6JD52"/>